<protein>
    <submittedName>
        <fullName evidence="1">Uncharacterized protein</fullName>
    </submittedName>
</protein>
<reference evidence="1" key="1">
    <citation type="book" date="2014" name="THE 24TH EUROPEAN CONGRESS OF CLINICAL MICROBIOLOGY AND INFECTIOUS DISEASES" publisher="ECCMID 2014" city="Barcelona, Spain">
        <title>Identification of resistance genes in three multidrug-resistant Bacteroides fragilis isolates by whole genome sequencing.</title>
        <editorList>
            <person name="Unknown"/>
            <person name="A."/>
        </editorList>
        <authorList>
            <person name="Sydenham T.V."/>
            <person name="Hasman H."/>
            <person name="Wang M."/>
            <person name="Soki J."/>
            <person name="Nagy E."/>
            <person name="Justesen U.S."/>
        </authorList>
    </citation>
    <scope>NUCLEOTIDE SEQUENCE</scope>
    <source>
        <strain evidence="1">DCMOUH0018B</strain>
    </source>
</reference>
<dbReference type="PATRIC" id="fig|817.53.peg.3615"/>
<evidence type="ECO:0000313" key="1">
    <source>
        <dbReference type="EMBL" id="KFX73558.1"/>
    </source>
</evidence>
<sequence length="73" mass="8221">MSVKRSVSVSIVKPGTKRAIICRNDNQVAFSPVNCIQGEGRIVSREIQYNAKANKKAIRQIRALQENRIITPR</sequence>
<comment type="caution">
    <text evidence="1">The sequence shown here is derived from an EMBL/GenBank/DDBJ whole genome shotgun (WGS) entry which is preliminary data.</text>
</comment>
<gene>
    <name evidence="1" type="ORF">EE52_0217535</name>
</gene>
<accession>A0A0I9S6T7</accession>
<reference evidence="1" key="2">
    <citation type="submission" date="2014-07" db="EMBL/GenBank/DDBJ databases">
        <title>Genetics and epidemiology of antimicrobial resistance in B. fragilis group.</title>
        <authorList>
            <person name="Sydenham T.V."/>
            <person name="Hasman H."/>
            <person name="Kemp M."/>
            <person name="Justesen U.S."/>
        </authorList>
    </citation>
    <scope>NUCLEOTIDE SEQUENCE [LARGE SCALE GENOMIC DNA]</scope>
    <source>
        <strain evidence="1">DCMOUH0018B</strain>
    </source>
</reference>
<organism evidence="1">
    <name type="scientific">Bacteroides fragilis</name>
    <dbReference type="NCBI Taxonomy" id="817"/>
    <lineage>
        <taxon>Bacteria</taxon>
        <taxon>Pseudomonadati</taxon>
        <taxon>Bacteroidota</taxon>
        <taxon>Bacteroidia</taxon>
        <taxon>Bacteroidales</taxon>
        <taxon>Bacteroidaceae</taxon>
        <taxon>Bacteroides</taxon>
    </lineage>
</organism>
<proteinExistence type="predicted"/>
<dbReference type="AlphaFoldDB" id="A0A0I9S6T7"/>
<name>A0A0I9S6T7_BACFG</name>
<dbReference type="EMBL" id="JMZZ02000217">
    <property type="protein sequence ID" value="KFX73558.1"/>
    <property type="molecule type" value="Genomic_DNA"/>
</dbReference>